<keyword evidence="3" id="KW-0964">Secreted</keyword>
<accession>A0ABN7ADK3</accession>
<dbReference type="Pfam" id="PF01147">
    <property type="entry name" value="Crust_neurohorm"/>
    <property type="match status" value="1"/>
</dbReference>
<protein>
    <submittedName>
        <fullName evidence="6">Ion transport peptide</fullName>
    </submittedName>
</protein>
<dbReference type="InterPro" id="IPR018251">
    <property type="entry name" value="Crust_neurhormone_CS"/>
</dbReference>
<dbReference type="Proteomes" id="UP001307889">
    <property type="component" value="Chromosome 2"/>
</dbReference>
<dbReference type="InterPro" id="IPR035957">
    <property type="entry name" value="Crust_neurohorm_sf"/>
</dbReference>
<dbReference type="Gene3D" id="1.10.2010.10">
    <property type="entry name" value="Crustacean CHH/MIH/GIH neurohormone"/>
    <property type="match status" value="1"/>
</dbReference>
<sequence>MHQERRAVARLVVASTLLICLLAGPASKVIMGSPLWERGFSFFDLQCRGIYDKSIFARLDRICEDCYNVFREPSLHSLCRSNCFNSEYFDGCVNVLLLEGEAKSIKDMVNYIG</sequence>
<evidence type="ECO:0000256" key="3">
    <source>
        <dbReference type="ARBA" id="ARBA00022525"/>
    </source>
</evidence>
<keyword evidence="5" id="KW-1015">Disulfide bond</keyword>
<evidence type="ECO:0000256" key="4">
    <source>
        <dbReference type="ARBA" id="ARBA00022702"/>
    </source>
</evidence>
<dbReference type="InterPro" id="IPR001166">
    <property type="entry name" value="Hyperglycemic"/>
</dbReference>
<evidence type="ECO:0000313" key="7">
    <source>
        <dbReference type="Proteomes" id="UP001307889"/>
    </source>
</evidence>
<dbReference type="PANTHER" id="PTHR35981">
    <property type="entry name" value="ION TRANSPORT PEPTIDE, ISOFORM C"/>
    <property type="match status" value="1"/>
</dbReference>
<evidence type="ECO:0000256" key="2">
    <source>
        <dbReference type="ARBA" id="ARBA00005447"/>
    </source>
</evidence>
<dbReference type="PANTHER" id="PTHR35981:SF2">
    <property type="entry name" value="ION TRANSPORT PEPTIDE, ISOFORM C"/>
    <property type="match status" value="1"/>
</dbReference>
<gene>
    <name evidence="6" type="ORF">NTJ_03173</name>
</gene>
<keyword evidence="4" id="KW-0372">Hormone</keyword>
<reference evidence="6 7" key="1">
    <citation type="submission" date="2023-09" db="EMBL/GenBank/DDBJ databases">
        <title>Nesidiocoris tenuis whole genome shotgun sequence.</title>
        <authorList>
            <person name="Shibata T."/>
            <person name="Shimoda M."/>
            <person name="Kobayashi T."/>
            <person name="Uehara T."/>
        </authorList>
    </citation>
    <scope>NUCLEOTIDE SEQUENCE [LARGE SCALE GENOMIC DNA]</scope>
    <source>
        <strain evidence="6 7">Japan</strain>
    </source>
</reference>
<evidence type="ECO:0000256" key="5">
    <source>
        <dbReference type="ARBA" id="ARBA00023157"/>
    </source>
</evidence>
<keyword evidence="7" id="KW-1185">Reference proteome</keyword>
<name>A0ABN7ADK3_9HEMI</name>
<dbReference type="PRINTS" id="PR00550">
    <property type="entry name" value="HYPRGLYCEMIC"/>
</dbReference>
<dbReference type="PROSITE" id="PS01250">
    <property type="entry name" value="CHH_MIH_GIH"/>
    <property type="match status" value="1"/>
</dbReference>
<evidence type="ECO:0000313" key="6">
    <source>
        <dbReference type="EMBL" id="BES90366.1"/>
    </source>
</evidence>
<evidence type="ECO:0000256" key="1">
    <source>
        <dbReference type="ARBA" id="ARBA00004613"/>
    </source>
</evidence>
<proteinExistence type="inferred from homology"/>
<dbReference type="EMBL" id="AP028910">
    <property type="protein sequence ID" value="BES90366.1"/>
    <property type="molecule type" value="Genomic_DNA"/>
</dbReference>
<comment type="similarity">
    <text evidence="2">Belongs to the arthropod CHH/MIH/GIH/VIH hormone family.</text>
</comment>
<dbReference type="InterPro" id="IPR031098">
    <property type="entry name" value="Crust_neurohorm"/>
</dbReference>
<organism evidence="6 7">
    <name type="scientific">Nesidiocoris tenuis</name>
    <dbReference type="NCBI Taxonomy" id="355587"/>
    <lineage>
        <taxon>Eukaryota</taxon>
        <taxon>Metazoa</taxon>
        <taxon>Ecdysozoa</taxon>
        <taxon>Arthropoda</taxon>
        <taxon>Hexapoda</taxon>
        <taxon>Insecta</taxon>
        <taxon>Pterygota</taxon>
        <taxon>Neoptera</taxon>
        <taxon>Paraneoptera</taxon>
        <taxon>Hemiptera</taxon>
        <taxon>Heteroptera</taxon>
        <taxon>Panheteroptera</taxon>
        <taxon>Cimicomorpha</taxon>
        <taxon>Miridae</taxon>
        <taxon>Dicyphina</taxon>
        <taxon>Nesidiocoris</taxon>
    </lineage>
</organism>
<comment type="subcellular location">
    <subcellularLocation>
        <location evidence="1">Secreted</location>
    </subcellularLocation>
</comment>
<dbReference type="SUPFAM" id="SSF81778">
    <property type="entry name" value="Crustacean CHH/MIH/GIH neurohormone"/>
    <property type="match status" value="1"/>
</dbReference>